<evidence type="ECO:0000313" key="3">
    <source>
        <dbReference type="Proteomes" id="UP000036403"/>
    </source>
</evidence>
<keyword evidence="3" id="KW-1185">Reference proteome</keyword>
<feature type="domain" description="Transposable element P transposase-like GTP-binding insertion" evidence="1">
    <location>
        <begin position="46"/>
        <end position="158"/>
    </location>
</feature>
<accession>A0A0J7K2H1</accession>
<dbReference type="PaxDb" id="67767-A0A0J7K2H1"/>
<dbReference type="InterPro" id="IPR048366">
    <property type="entry name" value="TNP-like_GBD"/>
</dbReference>
<sequence length="334" mass="38533">MNIGVEIPTNKNSEVMGKPDEGKRCFFLHPSDKNLKMFVFADIPYIIKLVRTNLFDSGFIVDGQLINKEILEELVALNSGDLKIAFNLNKLYLDVKGNQRQSVKLAAQVFTNRIANTIEYCGKQKFLLHNNWQVMSKILSPFNDWFDIFNCQSKFGKHSGLRAYGVDLQKQDIILDQMDELVSNMRTPKRSTLLPFQKGILLSNRSLRQLLQYVKEKYSTDALTIDFIITRRLNQDILENFFSYIRAMGYANDHPLPVELQNRLKWYILGKHSGHASSNKKNTENDLTSVSFMDIEDVHENASWTSDCSDIQEDDLAEEAKLFMQIDHVETFSQ</sequence>
<dbReference type="EMBL" id="LBMM01016236">
    <property type="protein sequence ID" value="KMQ84494.1"/>
    <property type="molecule type" value="Genomic_DNA"/>
</dbReference>
<reference evidence="2 3" key="1">
    <citation type="submission" date="2015-04" db="EMBL/GenBank/DDBJ databases">
        <title>Lasius niger genome sequencing.</title>
        <authorList>
            <person name="Konorov E.A."/>
            <person name="Nikitin M.A."/>
            <person name="Kirill M.V."/>
            <person name="Chang P."/>
        </authorList>
    </citation>
    <scope>NUCLEOTIDE SEQUENCE [LARGE SCALE GENOMIC DNA]</scope>
    <source>
        <tissue evidence="2">Whole</tissue>
    </source>
</reference>
<dbReference type="OrthoDB" id="7555100at2759"/>
<dbReference type="STRING" id="67767.A0A0J7K2H1"/>
<evidence type="ECO:0000259" key="1">
    <source>
        <dbReference type="Pfam" id="PF21788"/>
    </source>
</evidence>
<protein>
    <submittedName>
        <fullName evidence="2">Transposable element p transposase</fullName>
    </submittedName>
</protein>
<name>A0A0J7K2H1_LASNI</name>
<evidence type="ECO:0000313" key="2">
    <source>
        <dbReference type="EMBL" id="KMQ84494.1"/>
    </source>
</evidence>
<organism evidence="2 3">
    <name type="scientific">Lasius niger</name>
    <name type="common">Black garden ant</name>
    <dbReference type="NCBI Taxonomy" id="67767"/>
    <lineage>
        <taxon>Eukaryota</taxon>
        <taxon>Metazoa</taxon>
        <taxon>Ecdysozoa</taxon>
        <taxon>Arthropoda</taxon>
        <taxon>Hexapoda</taxon>
        <taxon>Insecta</taxon>
        <taxon>Pterygota</taxon>
        <taxon>Neoptera</taxon>
        <taxon>Endopterygota</taxon>
        <taxon>Hymenoptera</taxon>
        <taxon>Apocrita</taxon>
        <taxon>Aculeata</taxon>
        <taxon>Formicoidea</taxon>
        <taxon>Formicidae</taxon>
        <taxon>Formicinae</taxon>
        <taxon>Lasius</taxon>
        <taxon>Lasius</taxon>
    </lineage>
</organism>
<dbReference type="Pfam" id="PF21788">
    <property type="entry name" value="TNP-like_GBD"/>
    <property type="match status" value="1"/>
</dbReference>
<proteinExistence type="predicted"/>
<gene>
    <name evidence="2" type="ORF">RF55_17647</name>
</gene>
<dbReference type="AlphaFoldDB" id="A0A0J7K2H1"/>
<dbReference type="Proteomes" id="UP000036403">
    <property type="component" value="Unassembled WGS sequence"/>
</dbReference>
<comment type="caution">
    <text evidence="2">The sequence shown here is derived from an EMBL/GenBank/DDBJ whole genome shotgun (WGS) entry which is preliminary data.</text>
</comment>